<dbReference type="AlphaFoldDB" id="S3ZFI3"/>
<feature type="region of interest" description="Disordered" evidence="1">
    <location>
        <begin position="1"/>
        <end position="30"/>
    </location>
</feature>
<dbReference type="EMBL" id="AOPZ01000274">
    <property type="protein sequence ID" value="EPH41918.1"/>
    <property type="molecule type" value="Genomic_DNA"/>
</dbReference>
<organism evidence="2 3">
    <name type="scientific">Streptomyces aurantiacus JA 4570</name>
    <dbReference type="NCBI Taxonomy" id="1286094"/>
    <lineage>
        <taxon>Bacteria</taxon>
        <taxon>Bacillati</taxon>
        <taxon>Actinomycetota</taxon>
        <taxon>Actinomycetes</taxon>
        <taxon>Kitasatosporales</taxon>
        <taxon>Streptomycetaceae</taxon>
        <taxon>Streptomyces</taxon>
        <taxon>Streptomyces aurantiacus group</taxon>
    </lineage>
</organism>
<keyword evidence="3" id="KW-1185">Reference proteome</keyword>
<dbReference type="Proteomes" id="UP000014629">
    <property type="component" value="Unassembled WGS sequence"/>
</dbReference>
<evidence type="ECO:0000313" key="3">
    <source>
        <dbReference type="Proteomes" id="UP000014629"/>
    </source>
</evidence>
<protein>
    <submittedName>
        <fullName evidence="2">Uncharacterized protein</fullName>
    </submittedName>
</protein>
<proteinExistence type="predicted"/>
<reference evidence="2 3" key="1">
    <citation type="submission" date="2013-02" db="EMBL/GenBank/DDBJ databases">
        <title>Draft Genome Sequence of Streptomyces aurantiacus, Which Produces Setomimycin.</title>
        <authorList>
            <person name="Gruening B.A."/>
            <person name="Praeg A."/>
            <person name="Erxleben A."/>
            <person name="Guenther S."/>
            <person name="Mueller M."/>
        </authorList>
    </citation>
    <scope>NUCLEOTIDE SEQUENCE [LARGE SCALE GENOMIC DNA]</scope>
    <source>
        <strain evidence="2 3">JA 4570</strain>
    </source>
</reference>
<feature type="compositionally biased region" description="Low complexity" evidence="1">
    <location>
        <begin position="108"/>
        <end position="129"/>
    </location>
</feature>
<feature type="region of interest" description="Disordered" evidence="1">
    <location>
        <begin position="62"/>
        <end position="129"/>
    </location>
</feature>
<sequence>MRRPSSQMSAVDSASEIQERTTSSSRAGGAVTPRCARIWTYAACRTESMSAFVVETVSLEQAPPADTAGPPRISAEKPGPCSSTKPRKRPVTRSSRAPRGPSCGSTNRSASSSAARLSAASYRLSLPGK</sequence>
<name>S3ZFI3_9ACTN</name>
<accession>S3ZFI3</accession>
<dbReference type="PATRIC" id="fig|1286094.4.peg.4960"/>
<comment type="caution">
    <text evidence="2">The sequence shown here is derived from an EMBL/GenBank/DDBJ whole genome shotgun (WGS) entry which is preliminary data.</text>
</comment>
<evidence type="ECO:0000256" key="1">
    <source>
        <dbReference type="SAM" id="MobiDB-lite"/>
    </source>
</evidence>
<feature type="compositionally biased region" description="Polar residues" evidence="1">
    <location>
        <begin position="1"/>
        <end position="26"/>
    </location>
</feature>
<gene>
    <name evidence="2" type="ORF">STRAU_5018</name>
</gene>
<evidence type="ECO:0000313" key="2">
    <source>
        <dbReference type="EMBL" id="EPH41918.1"/>
    </source>
</evidence>